<evidence type="ECO:0000256" key="1">
    <source>
        <dbReference type="SAM" id="Phobius"/>
    </source>
</evidence>
<keyword evidence="3" id="KW-1185">Reference proteome</keyword>
<proteinExistence type="predicted"/>
<sequence length="113" mass="13305">IARVLIRIAALYPKTIYGLFLGMFLSVDFWFLWLWLMILELEYFFFFAVFYSVSSLIFTLKMSFLIFSWSLVYFIVMSFSFPAPMFSFLASFLLLSAGIYLLFYTLLASLPLL</sequence>
<keyword evidence="1" id="KW-1133">Transmembrane helix</keyword>
<protein>
    <submittedName>
        <fullName evidence="2">Uncharacterized protein</fullName>
    </submittedName>
</protein>
<feature type="transmembrane region" description="Helical" evidence="1">
    <location>
        <begin position="88"/>
        <end position="107"/>
    </location>
</feature>
<comment type="caution">
    <text evidence="2">The sequence shown here is derived from an EMBL/GenBank/DDBJ whole genome shotgun (WGS) entry which is preliminary data.</text>
</comment>
<name>A0AAD8AJ56_DIPPU</name>
<reference evidence="2" key="1">
    <citation type="journal article" date="2023" name="IScience">
        <title>Live-bearing cockroach genome reveals convergent evolutionary mechanisms linked to viviparity in insects and beyond.</title>
        <authorList>
            <person name="Fouks B."/>
            <person name="Harrison M.C."/>
            <person name="Mikhailova A.A."/>
            <person name="Marchal E."/>
            <person name="English S."/>
            <person name="Carruthers M."/>
            <person name="Jennings E.C."/>
            <person name="Chiamaka E.L."/>
            <person name="Frigard R.A."/>
            <person name="Pippel M."/>
            <person name="Attardo G.M."/>
            <person name="Benoit J.B."/>
            <person name="Bornberg-Bauer E."/>
            <person name="Tobe S.S."/>
        </authorList>
    </citation>
    <scope>NUCLEOTIDE SEQUENCE</scope>
    <source>
        <strain evidence="2">Stay&amp;Tobe</strain>
    </source>
</reference>
<reference evidence="2" key="2">
    <citation type="submission" date="2023-05" db="EMBL/GenBank/DDBJ databases">
        <authorList>
            <person name="Fouks B."/>
        </authorList>
    </citation>
    <scope>NUCLEOTIDE SEQUENCE</scope>
    <source>
        <strain evidence="2">Stay&amp;Tobe</strain>
        <tissue evidence="2">Testes</tissue>
    </source>
</reference>
<gene>
    <name evidence="2" type="ORF">L9F63_009701</name>
</gene>
<feature type="non-terminal residue" evidence="2">
    <location>
        <position position="1"/>
    </location>
</feature>
<feature type="transmembrane region" description="Helical" evidence="1">
    <location>
        <begin position="44"/>
        <end position="76"/>
    </location>
</feature>
<dbReference type="EMBL" id="JASPKZ010000460">
    <property type="protein sequence ID" value="KAJ9599991.1"/>
    <property type="molecule type" value="Genomic_DNA"/>
</dbReference>
<dbReference type="Proteomes" id="UP001233999">
    <property type="component" value="Unassembled WGS sequence"/>
</dbReference>
<keyword evidence="1" id="KW-0812">Transmembrane</keyword>
<keyword evidence="1" id="KW-0472">Membrane</keyword>
<feature type="non-terminal residue" evidence="2">
    <location>
        <position position="113"/>
    </location>
</feature>
<evidence type="ECO:0000313" key="3">
    <source>
        <dbReference type="Proteomes" id="UP001233999"/>
    </source>
</evidence>
<evidence type="ECO:0000313" key="2">
    <source>
        <dbReference type="EMBL" id="KAJ9599991.1"/>
    </source>
</evidence>
<organism evidence="2 3">
    <name type="scientific">Diploptera punctata</name>
    <name type="common">Pacific beetle cockroach</name>
    <dbReference type="NCBI Taxonomy" id="6984"/>
    <lineage>
        <taxon>Eukaryota</taxon>
        <taxon>Metazoa</taxon>
        <taxon>Ecdysozoa</taxon>
        <taxon>Arthropoda</taxon>
        <taxon>Hexapoda</taxon>
        <taxon>Insecta</taxon>
        <taxon>Pterygota</taxon>
        <taxon>Neoptera</taxon>
        <taxon>Polyneoptera</taxon>
        <taxon>Dictyoptera</taxon>
        <taxon>Blattodea</taxon>
        <taxon>Blaberoidea</taxon>
        <taxon>Blaberidae</taxon>
        <taxon>Diplopterinae</taxon>
        <taxon>Diploptera</taxon>
    </lineage>
</organism>
<dbReference type="AlphaFoldDB" id="A0AAD8AJ56"/>
<accession>A0AAD8AJ56</accession>
<feature type="transmembrane region" description="Helical" evidence="1">
    <location>
        <begin position="16"/>
        <end position="38"/>
    </location>
</feature>